<feature type="compositionally biased region" description="Basic residues" evidence="3">
    <location>
        <begin position="1"/>
        <end position="10"/>
    </location>
</feature>
<feature type="compositionally biased region" description="Basic and acidic residues" evidence="3">
    <location>
        <begin position="11"/>
        <end position="34"/>
    </location>
</feature>
<keyword evidence="2 4" id="KW-0472">Membrane</keyword>
<dbReference type="Pfam" id="PF03323">
    <property type="entry name" value="GerA"/>
    <property type="match status" value="1"/>
</dbReference>
<evidence type="ECO:0000256" key="1">
    <source>
        <dbReference type="ARBA" id="ARBA00005278"/>
    </source>
</evidence>
<feature type="region of interest" description="Disordered" evidence="3">
    <location>
        <begin position="536"/>
        <end position="560"/>
    </location>
</feature>
<dbReference type="PANTHER" id="PTHR22550">
    <property type="entry name" value="SPORE GERMINATION PROTEIN"/>
    <property type="match status" value="1"/>
</dbReference>
<accession>A0ABS1J4W7</accession>
<protein>
    <submittedName>
        <fullName evidence="5">Spore germination protein</fullName>
    </submittedName>
</protein>
<dbReference type="RefSeq" id="WP_201630538.1">
    <property type="nucleotide sequence ID" value="NZ_JAEQNB010000001.1"/>
</dbReference>
<evidence type="ECO:0000313" key="6">
    <source>
        <dbReference type="Proteomes" id="UP000602284"/>
    </source>
</evidence>
<name>A0ABS1J4W7_9BACL</name>
<evidence type="ECO:0000256" key="3">
    <source>
        <dbReference type="SAM" id="MobiDB-lite"/>
    </source>
</evidence>
<comment type="similarity">
    <text evidence="1">Belongs to the GerABKA family.</text>
</comment>
<evidence type="ECO:0000256" key="4">
    <source>
        <dbReference type="SAM" id="Phobius"/>
    </source>
</evidence>
<keyword evidence="6" id="KW-1185">Reference proteome</keyword>
<feature type="transmembrane region" description="Helical" evidence="4">
    <location>
        <begin position="331"/>
        <end position="353"/>
    </location>
</feature>
<reference evidence="5 6" key="1">
    <citation type="submission" date="2021-01" db="EMBL/GenBank/DDBJ databases">
        <title>Tumebacillus sp. strain ITR2 16S ribosomal RNA gene Genome sequencing and assembly.</title>
        <authorList>
            <person name="Kang M."/>
        </authorList>
    </citation>
    <scope>NUCLEOTIDE SEQUENCE [LARGE SCALE GENOMIC DNA]</scope>
    <source>
        <strain evidence="5 6">ITR2</strain>
    </source>
</reference>
<dbReference type="PANTHER" id="PTHR22550:SF5">
    <property type="entry name" value="LEUCINE ZIPPER PROTEIN 4"/>
    <property type="match status" value="1"/>
</dbReference>
<evidence type="ECO:0000313" key="5">
    <source>
        <dbReference type="EMBL" id="MBL0385313.1"/>
    </source>
</evidence>
<dbReference type="InterPro" id="IPR004995">
    <property type="entry name" value="Spore_Ger"/>
</dbReference>
<keyword evidence="4" id="KW-0812">Transmembrane</keyword>
<feature type="region of interest" description="Disordered" evidence="3">
    <location>
        <begin position="1"/>
        <end position="35"/>
    </location>
</feature>
<feature type="transmembrane region" description="Helical" evidence="4">
    <location>
        <begin position="454"/>
        <end position="478"/>
    </location>
</feature>
<keyword evidence="4" id="KW-1133">Transmembrane helix</keyword>
<feature type="transmembrane region" description="Helical" evidence="4">
    <location>
        <begin position="423"/>
        <end position="442"/>
    </location>
</feature>
<dbReference type="Proteomes" id="UP000602284">
    <property type="component" value="Unassembled WGS sequence"/>
</dbReference>
<dbReference type="EMBL" id="JAEQNB010000001">
    <property type="protein sequence ID" value="MBL0385313.1"/>
    <property type="molecule type" value="Genomic_DNA"/>
</dbReference>
<proteinExistence type="inferred from homology"/>
<dbReference type="InterPro" id="IPR050768">
    <property type="entry name" value="UPF0353/GerABKA_families"/>
</dbReference>
<dbReference type="PIRSF" id="PIRSF005690">
    <property type="entry name" value="GerBA"/>
    <property type="match status" value="1"/>
</dbReference>
<sequence>MYRRFRRKRNSLQDRPEERTTSKQDEDREQHNDREEEFDALNRQYVEQLREIPIHHDLNDNRRYLEYLFSDCSDCIIRPFRIEGSREAFALFVDGLIDTAEVNRTLKAMMIDEGGVGNAERLASESVPASQLDDVDNYGDLLLAVLGGDTGVFIEGNGRALLLGLRGMSTRSISEPETEAVVRGPREGFIENLRTNTSLLRRKLKTPNLKMKAMVVGNQTNTSIAIAYLEGIVDPATVDEVVGRISNIQIDGVLESGYIEELIQDSTYSPFPQVQYSERPDTVAASLLEGRVAIFVDGTPFVLIVPTTFWQLLQANEDYYERFQMATLIRWLRYVFLFIALLMPSLYIAISTFHQSMLPTTLLLSVAAARETIPFPAVVEAFIMEIAFEALREAGVRLPKTVGQAVSILGALVVGQASVQAGIVSAPMVIIVSITGIASFTIPRYNAAITLRMLRFPLMILASIFGMYGILIGVMFILGHMANLRSFGIPYLSPTGPLSSNDLRDVLIRAPWTEMSKRPSFLDIQDTRRAGKQMIEDVDSTSGQKGIGIPHPSVEGESDA</sequence>
<gene>
    <name evidence="5" type="ORF">JJB07_01525</name>
</gene>
<evidence type="ECO:0000256" key="2">
    <source>
        <dbReference type="ARBA" id="ARBA00023136"/>
    </source>
</evidence>
<comment type="caution">
    <text evidence="5">The sequence shown here is derived from an EMBL/GenBank/DDBJ whole genome shotgun (WGS) entry which is preliminary data.</text>
</comment>
<organism evidence="5 6">
    <name type="scientific">Tumebacillus amylolyticus</name>
    <dbReference type="NCBI Taxonomy" id="2801339"/>
    <lineage>
        <taxon>Bacteria</taxon>
        <taxon>Bacillati</taxon>
        <taxon>Bacillota</taxon>
        <taxon>Bacilli</taxon>
        <taxon>Bacillales</taxon>
        <taxon>Alicyclobacillaceae</taxon>
        <taxon>Tumebacillus</taxon>
    </lineage>
</organism>